<gene>
    <name evidence="2" type="ORF">SAMN06296052_115111</name>
</gene>
<feature type="chain" id="PRO_5012421448" description="EF hand" evidence="1">
    <location>
        <begin position="19"/>
        <end position="278"/>
    </location>
</feature>
<dbReference type="Pfam" id="PF15418">
    <property type="entry name" value="DUF4625"/>
    <property type="match status" value="1"/>
</dbReference>
<keyword evidence="3" id="KW-1185">Reference proteome</keyword>
<dbReference type="Proteomes" id="UP000198432">
    <property type="component" value="Unassembled WGS sequence"/>
</dbReference>
<organism evidence="2 3">
    <name type="scientific">Pontibacter ummariensis</name>
    <dbReference type="NCBI Taxonomy" id="1610492"/>
    <lineage>
        <taxon>Bacteria</taxon>
        <taxon>Pseudomonadati</taxon>
        <taxon>Bacteroidota</taxon>
        <taxon>Cytophagia</taxon>
        <taxon>Cytophagales</taxon>
        <taxon>Hymenobacteraceae</taxon>
        <taxon>Pontibacter</taxon>
    </lineage>
</organism>
<dbReference type="EMBL" id="FZOQ01000015">
    <property type="protein sequence ID" value="SNS87849.1"/>
    <property type="molecule type" value="Genomic_DNA"/>
</dbReference>
<dbReference type="PROSITE" id="PS00018">
    <property type="entry name" value="EF_HAND_1"/>
    <property type="match status" value="3"/>
</dbReference>
<dbReference type="Gene3D" id="2.60.40.10">
    <property type="entry name" value="Immunoglobulins"/>
    <property type="match status" value="1"/>
</dbReference>
<reference evidence="3" key="1">
    <citation type="submission" date="2017-06" db="EMBL/GenBank/DDBJ databases">
        <authorList>
            <person name="Varghese N."/>
            <person name="Submissions S."/>
        </authorList>
    </citation>
    <scope>NUCLEOTIDE SEQUENCE [LARGE SCALE GENOMIC DNA]</scope>
    <source>
        <strain evidence="3">NKM1</strain>
    </source>
</reference>
<evidence type="ECO:0000313" key="3">
    <source>
        <dbReference type="Proteomes" id="UP000198432"/>
    </source>
</evidence>
<feature type="signal peptide" evidence="1">
    <location>
        <begin position="1"/>
        <end position="18"/>
    </location>
</feature>
<evidence type="ECO:0008006" key="4">
    <source>
        <dbReference type="Google" id="ProtNLM"/>
    </source>
</evidence>
<dbReference type="InterPro" id="IPR027829">
    <property type="entry name" value="DUF4625"/>
</dbReference>
<dbReference type="AlphaFoldDB" id="A0A239I2V9"/>
<dbReference type="SUPFAM" id="SSF47473">
    <property type="entry name" value="EF-hand"/>
    <property type="match status" value="1"/>
</dbReference>
<dbReference type="RefSeq" id="WP_089320310.1">
    <property type="nucleotide sequence ID" value="NZ_FZOQ01000015.1"/>
</dbReference>
<dbReference type="Gene3D" id="1.10.238.10">
    <property type="entry name" value="EF-hand"/>
    <property type="match status" value="1"/>
</dbReference>
<evidence type="ECO:0000256" key="1">
    <source>
        <dbReference type="SAM" id="SignalP"/>
    </source>
</evidence>
<proteinExistence type="predicted"/>
<dbReference type="PROSITE" id="PS51257">
    <property type="entry name" value="PROKAR_LIPOPROTEIN"/>
    <property type="match status" value="1"/>
</dbReference>
<accession>A0A239I2V9</accession>
<sequence length="278" mass="31021">MKKFNWLFLFLFSFAFVACDDDDDIELDTVDPVINITNPAENAVFTAGDEFEMTADITDNMGLEEVRVFVTGPNGTRLSQFDEEISDFLNDNRNYDLDLDYTLPEDATPGAYVFTVEAEDEAGNIAEQVRNVTVNAAQMDAAGFNSVFAATSWFEDFDANDDTSLDEDEFGGSFFSIADMDDNDAISQTEFNDFAAAFGMETANFTAWDTDSNGSLSQEEFMTGLSGTEMFSDFDADNNDMVNEQELTDGIFGLWDDDGDDFLSDDEFTDRFDTFFGE</sequence>
<dbReference type="InterPro" id="IPR013783">
    <property type="entry name" value="Ig-like_fold"/>
</dbReference>
<protein>
    <recommendedName>
        <fullName evidence="4">EF hand</fullName>
    </recommendedName>
</protein>
<dbReference type="OrthoDB" id="851011at2"/>
<dbReference type="InterPro" id="IPR018247">
    <property type="entry name" value="EF_Hand_1_Ca_BS"/>
</dbReference>
<evidence type="ECO:0000313" key="2">
    <source>
        <dbReference type="EMBL" id="SNS87849.1"/>
    </source>
</evidence>
<dbReference type="InterPro" id="IPR011992">
    <property type="entry name" value="EF-hand-dom_pair"/>
</dbReference>
<keyword evidence="1" id="KW-0732">Signal</keyword>
<name>A0A239I2V9_9BACT</name>